<sequence>MLGDLKANFTVMTALCAPFALALAAFAIDEGSIYVERREAQSLVDLAAITAASNINNIEAAVVATLGDNGMPGIVVQKAGQTIAPALGKTVVSVTAGRYSPESSLGVDKRFEAGKTPHNAVHVTLKKIPARYFASSLIPTPVIGTQAVASVAPQAMFSVGSRLLSVNGGILNALLGKLLGGNISLSVMDYNALIAADVNLLSFFDALAVQLQLTGVSYSEVLASKATVGQIATAMADVSPVGSTSKLALQTIASRTTSTVKIPLNHLVDLGSMGQLGLGQQSAGFSVDASAMGMLTTAAALANGSKQVELNLGATIPGLTSTTLAIAIGEPAQFSPWLTIGEKGAVVRTAQTRIKLVASVGIGNSNLGGGTTLLAVNLPLHIEVAYAEAKLTDISCPTGRPDSLEVSIAARPGVASLHLAASDADSSPIAFADFSNPQSFSNAQIAAVRLLLIPLLSVNGSAALDITNNDPTTLTFNSTEIANKTIKTASTKNLTQSLTTSLVDELSLSINALGLGLLNVTALLGTVKPAVIAALNAVTAPVDELVYNVLAALGVHVGEADVRVMGATCGRSVLVQ</sequence>
<dbReference type="InterPro" id="IPR028087">
    <property type="entry name" value="Tad_N"/>
</dbReference>
<reference evidence="3 4" key="1">
    <citation type="submission" date="2017-08" db="EMBL/GenBank/DDBJ databases">
        <title>Mesorhizobium wenxinae sp. nov., a novel rhizobial species isolated from root nodules of chickpea (Cicer arietinum L.).</title>
        <authorList>
            <person name="Zhang J."/>
        </authorList>
    </citation>
    <scope>NUCLEOTIDE SEQUENCE [LARGE SCALE GENOMIC DNA]</scope>
    <source>
        <strain evidence="3 4">SDW018</strain>
    </source>
</reference>
<dbReference type="EMBL" id="NPKJ01000033">
    <property type="protein sequence ID" value="PAQ10200.1"/>
    <property type="molecule type" value="Genomic_DNA"/>
</dbReference>
<evidence type="ECO:0000313" key="3">
    <source>
        <dbReference type="EMBL" id="PAQ10200.1"/>
    </source>
</evidence>
<name>A0A271LS91_9HYPH</name>
<organism evidence="3 4">
    <name type="scientific">Mesorhizobium temperatum</name>
    <dbReference type="NCBI Taxonomy" id="241416"/>
    <lineage>
        <taxon>Bacteria</taxon>
        <taxon>Pseudomonadati</taxon>
        <taxon>Pseudomonadota</taxon>
        <taxon>Alphaproteobacteria</taxon>
        <taxon>Hyphomicrobiales</taxon>
        <taxon>Phyllobacteriaceae</taxon>
        <taxon>Mesorhizobium</taxon>
    </lineage>
</organism>
<dbReference type="Proteomes" id="UP000216442">
    <property type="component" value="Unassembled WGS sequence"/>
</dbReference>
<gene>
    <name evidence="3" type="ORF">CIT26_09285</name>
</gene>
<keyword evidence="1" id="KW-0732">Signal</keyword>
<evidence type="ECO:0000259" key="2">
    <source>
        <dbReference type="Pfam" id="PF13400"/>
    </source>
</evidence>
<protein>
    <recommendedName>
        <fullName evidence="2">Putative Flp pilus-assembly TadG-like N-terminal domain-containing protein</fullName>
    </recommendedName>
</protein>
<feature type="signal peptide" evidence="1">
    <location>
        <begin position="1"/>
        <end position="27"/>
    </location>
</feature>
<evidence type="ECO:0000256" key="1">
    <source>
        <dbReference type="SAM" id="SignalP"/>
    </source>
</evidence>
<accession>A0A271LS91</accession>
<feature type="chain" id="PRO_5012312230" description="Putative Flp pilus-assembly TadG-like N-terminal domain-containing protein" evidence="1">
    <location>
        <begin position="28"/>
        <end position="576"/>
    </location>
</feature>
<comment type="caution">
    <text evidence="3">The sequence shown here is derived from an EMBL/GenBank/DDBJ whole genome shotgun (WGS) entry which is preliminary data.</text>
</comment>
<feature type="domain" description="Putative Flp pilus-assembly TadG-like N-terminal" evidence="2">
    <location>
        <begin position="8"/>
        <end position="53"/>
    </location>
</feature>
<dbReference type="Pfam" id="PF13400">
    <property type="entry name" value="Tad"/>
    <property type="match status" value="1"/>
</dbReference>
<dbReference type="OrthoDB" id="7630116at2"/>
<keyword evidence="4" id="KW-1185">Reference proteome</keyword>
<proteinExistence type="predicted"/>
<dbReference type="AlphaFoldDB" id="A0A271LS91"/>
<evidence type="ECO:0000313" key="4">
    <source>
        <dbReference type="Proteomes" id="UP000216442"/>
    </source>
</evidence>